<evidence type="ECO:0000256" key="4">
    <source>
        <dbReference type="ARBA" id="ARBA00022643"/>
    </source>
</evidence>
<keyword evidence="3" id="KW-0285">Flavoprotein</keyword>
<dbReference type="PANTHER" id="PTHR22893">
    <property type="entry name" value="NADH OXIDOREDUCTASE-RELATED"/>
    <property type="match status" value="1"/>
</dbReference>
<dbReference type="Proteomes" id="UP000813462">
    <property type="component" value="Unassembled WGS sequence"/>
</dbReference>
<evidence type="ECO:0000256" key="5">
    <source>
        <dbReference type="ARBA" id="ARBA00022857"/>
    </source>
</evidence>
<dbReference type="InterPro" id="IPR013785">
    <property type="entry name" value="Aldolase_TIM"/>
</dbReference>
<proteinExistence type="inferred from homology"/>
<dbReference type="AlphaFoldDB" id="A0A978UWA9"/>
<accession>A0A978UWA9</accession>
<dbReference type="GO" id="GO:0016491">
    <property type="term" value="F:oxidoreductase activity"/>
    <property type="evidence" value="ECO:0007669"/>
    <property type="project" value="InterPro"/>
</dbReference>
<gene>
    <name evidence="7" type="ORF">FEM48_Zijuj08G0018800</name>
</gene>
<keyword evidence="4" id="KW-0288">FMN</keyword>
<comment type="similarity">
    <text evidence="2">Belongs to the NADH:flavin oxidoreductase/NADH oxidase family.</text>
</comment>
<sequence>MCSFRSPKLGVVLAPLTRCRAVNGNPVEAHALYYYQRATHGGFLISEATNISETANGCPNVPGIYTEAQVVAWKKVVDAVHAKGSVFFCQLGHVGCASHQVYQPDGGLPISFYLMEPMMHTTQSLGLWM</sequence>
<protein>
    <recommendedName>
        <fullName evidence="6">NADH:flavin oxidoreductase/NADH oxidase N-terminal domain-containing protein</fullName>
    </recommendedName>
</protein>
<organism evidence="7 8">
    <name type="scientific">Ziziphus jujuba var. spinosa</name>
    <dbReference type="NCBI Taxonomy" id="714518"/>
    <lineage>
        <taxon>Eukaryota</taxon>
        <taxon>Viridiplantae</taxon>
        <taxon>Streptophyta</taxon>
        <taxon>Embryophyta</taxon>
        <taxon>Tracheophyta</taxon>
        <taxon>Spermatophyta</taxon>
        <taxon>Magnoliopsida</taxon>
        <taxon>eudicotyledons</taxon>
        <taxon>Gunneridae</taxon>
        <taxon>Pentapetalae</taxon>
        <taxon>rosids</taxon>
        <taxon>fabids</taxon>
        <taxon>Rosales</taxon>
        <taxon>Rhamnaceae</taxon>
        <taxon>Paliureae</taxon>
        <taxon>Ziziphus</taxon>
    </lineage>
</organism>
<comment type="caution">
    <text evidence="7">The sequence shown here is derived from an EMBL/GenBank/DDBJ whole genome shotgun (WGS) entry which is preliminary data.</text>
</comment>
<dbReference type="Gene3D" id="3.20.20.70">
    <property type="entry name" value="Aldolase class I"/>
    <property type="match status" value="1"/>
</dbReference>
<reference evidence="7" key="1">
    <citation type="journal article" date="2021" name="Front. Plant Sci.">
        <title>Chromosome-Scale Genome Assembly for Chinese Sour Jujube and Insights Into Its Genome Evolution and Domestication Signature.</title>
        <authorList>
            <person name="Shen L.-Y."/>
            <person name="Luo H."/>
            <person name="Wang X.-L."/>
            <person name="Wang X.-M."/>
            <person name="Qiu X.-J."/>
            <person name="Liu H."/>
            <person name="Zhou S.-S."/>
            <person name="Jia K.-H."/>
            <person name="Nie S."/>
            <person name="Bao Y.-T."/>
            <person name="Zhang R.-G."/>
            <person name="Yun Q.-Z."/>
            <person name="Chai Y.-H."/>
            <person name="Lu J.-Y."/>
            <person name="Li Y."/>
            <person name="Zhao S.-W."/>
            <person name="Mao J.-F."/>
            <person name="Jia S.-G."/>
            <person name="Mao Y.-M."/>
        </authorList>
    </citation>
    <scope>NUCLEOTIDE SEQUENCE</scope>
    <source>
        <strain evidence="7">AT0</strain>
        <tissue evidence="7">Leaf</tissue>
    </source>
</reference>
<evidence type="ECO:0000256" key="2">
    <source>
        <dbReference type="ARBA" id="ARBA00005979"/>
    </source>
</evidence>
<comment type="cofactor">
    <cofactor evidence="1">
        <name>FMN</name>
        <dbReference type="ChEBI" id="CHEBI:58210"/>
    </cofactor>
</comment>
<evidence type="ECO:0000313" key="7">
    <source>
        <dbReference type="EMBL" id="KAH7519275.1"/>
    </source>
</evidence>
<evidence type="ECO:0000313" key="8">
    <source>
        <dbReference type="Proteomes" id="UP000813462"/>
    </source>
</evidence>
<name>A0A978UWA9_ZIZJJ</name>
<evidence type="ECO:0000259" key="6">
    <source>
        <dbReference type="Pfam" id="PF00724"/>
    </source>
</evidence>
<evidence type="ECO:0000256" key="3">
    <source>
        <dbReference type="ARBA" id="ARBA00022630"/>
    </source>
</evidence>
<dbReference type="EMBL" id="JAEACU010000008">
    <property type="protein sequence ID" value="KAH7519275.1"/>
    <property type="molecule type" value="Genomic_DNA"/>
</dbReference>
<feature type="domain" description="NADH:flavin oxidoreductase/NADH oxidase N-terminal" evidence="6">
    <location>
        <begin position="11"/>
        <end position="107"/>
    </location>
</feature>
<evidence type="ECO:0000256" key="1">
    <source>
        <dbReference type="ARBA" id="ARBA00001917"/>
    </source>
</evidence>
<dbReference type="InterPro" id="IPR001155">
    <property type="entry name" value="OxRdtase_FMN_N"/>
</dbReference>
<keyword evidence="5" id="KW-0521">NADP</keyword>
<dbReference type="PANTHER" id="PTHR22893:SF112">
    <property type="entry name" value="12-OXOPHYTODIENOATE REDUCTASE 3"/>
    <property type="match status" value="1"/>
</dbReference>
<dbReference type="SUPFAM" id="SSF51395">
    <property type="entry name" value="FMN-linked oxidoreductases"/>
    <property type="match status" value="1"/>
</dbReference>
<dbReference type="Pfam" id="PF00724">
    <property type="entry name" value="Oxidored_FMN"/>
    <property type="match status" value="1"/>
</dbReference>
<dbReference type="InterPro" id="IPR045247">
    <property type="entry name" value="Oye-like"/>
</dbReference>
<dbReference type="GO" id="GO:0010181">
    <property type="term" value="F:FMN binding"/>
    <property type="evidence" value="ECO:0007669"/>
    <property type="project" value="InterPro"/>
</dbReference>